<dbReference type="OrthoDB" id="77828at2759"/>
<dbReference type="InterPro" id="IPR040260">
    <property type="entry name" value="RFA2-like"/>
</dbReference>
<dbReference type="SUPFAM" id="SSF50249">
    <property type="entry name" value="Nucleic acid-binding proteins"/>
    <property type="match status" value="1"/>
</dbReference>
<evidence type="ECO:0000256" key="4">
    <source>
        <dbReference type="ARBA" id="ARBA00022454"/>
    </source>
</evidence>
<evidence type="ECO:0000256" key="2">
    <source>
        <dbReference type="ARBA" id="ARBA00004574"/>
    </source>
</evidence>
<keyword evidence="4" id="KW-0158">Chromosome</keyword>
<dbReference type="InterPro" id="IPR012340">
    <property type="entry name" value="NA-bd_OB-fold"/>
</dbReference>
<dbReference type="Proteomes" id="UP000663760">
    <property type="component" value="Chromosome 2"/>
</dbReference>
<evidence type="ECO:0000256" key="7">
    <source>
        <dbReference type="ARBA" id="ARBA00023242"/>
    </source>
</evidence>
<evidence type="ECO:0000256" key="6">
    <source>
        <dbReference type="ARBA" id="ARBA00023125"/>
    </source>
</evidence>
<evidence type="ECO:0000256" key="1">
    <source>
        <dbReference type="ARBA" id="ARBA00004123"/>
    </source>
</evidence>
<accession>A0A7I8K6G4</accession>
<gene>
    <name evidence="10" type="ORF">SI8410_02003446</name>
</gene>
<keyword evidence="6" id="KW-0238">DNA-binding</keyword>
<sequence length="190" mass="20471">MGPTEDAHVKLLARELLGLAGRSASFCMAGGRAVSRAEAVGVVVAWERREKLIRFLLDDGTGCIPCVLWLNHRLLAGRPPGGDGRSPAIPRHLAGRPPSEVEMLARAAEGHASRAQMGALVRVRGRLTAFRGTLQLTVGGVVAERDPNAEALHWLQCLRLARRCHGRPTPPYPINRSATGNKRKTPSEDG</sequence>
<proteinExistence type="predicted"/>
<comment type="subcellular location">
    <subcellularLocation>
        <location evidence="2">Chromosome</location>
        <location evidence="2">Telomere</location>
    </subcellularLocation>
    <subcellularLocation>
        <location evidence="1">Nucleus</location>
    </subcellularLocation>
</comment>
<keyword evidence="11" id="KW-1185">Reference proteome</keyword>
<dbReference type="PANTHER" id="PTHR13989">
    <property type="entry name" value="REPLICATION PROTEIN A-RELATED"/>
    <property type="match status" value="1"/>
</dbReference>
<reference evidence="10" key="1">
    <citation type="submission" date="2020-02" db="EMBL/GenBank/DDBJ databases">
        <authorList>
            <person name="Scholz U."/>
            <person name="Mascher M."/>
            <person name="Fiebig A."/>
        </authorList>
    </citation>
    <scope>NUCLEOTIDE SEQUENCE</scope>
</reference>
<name>A0A7I8K6G4_SPIIN</name>
<evidence type="ECO:0000313" key="10">
    <source>
        <dbReference type="EMBL" id="CAA7392304.1"/>
    </source>
</evidence>
<evidence type="ECO:0000313" key="11">
    <source>
        <dbReference type="Proteomes" id="UP000663760"/>
    </source>
</evidence>
<keyword evidence="7" id="KW-0539">Nucleus</keyword>
<dbReference type="Gene3D" id="2.40.50.140">
    <property type="entry name" value="Nucleic acid-binding proteins"/>
    <property type="match status" value="1"/>
</dbReference>
<protein>
    <recommendedName>
        <fullName evidence="3">CST complex subunit STN1</fullName>
    </recommendedName>
    <alternativeName>
        <fullName evidence="8">Suppressor of cdc thirteen homolog</fullName>
    </alternativeName>
</protein>
<evidence type="ECO:0000256" key="3">
    <source>
        <dbReference type="ARBA" id="ARBA00017411"/>
    </source>
</evidence>
<dbReference type="GO" id="GO:0003677">
    <property type="term" value="F:DNA binding"/>
    <property type="evidence" value="ECO:0007669"/>
    <property type="project" value="UniProtKB-KW"/>
</dbReference>
<dbReference type="GO" id="GO:0000781">
    <property type="term" value="C:chromosome, telomeric region"/>
    <property type="evidence" value="ECO:0007669"/>
    <property type="project" value="UniProtKB-SubCell"/>
</dbReference>
<feature type="region of interest" description="Disordered" evidence="9">
    <location>
        <begin position="166"/>
        <end position="190"/>
    </location>
</feature>
<dbReference type="AlphaFoldDB" id="A0A7I8K6G4"/>
<evidence type="ECO:0000256" key="8">
    <source>
        <dbReference type="ARBA" id="ARBA00030039"/>
    </source>
</evidence>
<dbReference type="GO" id="GO:0005634">
    <property type="term" value="C:nucleus"/>
    <property type="evidence" value="ECO:0007669"/>
    <property type="project" value="UniProtKB-SubCell"/>
</dbReference>
<evidence type="ECO:0000256" key="5">
    <source>
        <dbReference type="ARBA" id="ARBA00022895"/>
    </source>
</evidence>
<dbReference type="PANTHER" id="PTHR13989:SF33">
    <property type="entry name" value="CST COMPLEX SUBUNIT STN1"/>
    <property type="match status" value="1"/>
</dbReference>
<organism evidence="10 11">
    <name type="scientific">Spirodela intermedia</name>
    <name type="common">Intermediate duckweed</name>
    <dbReference type="NCBI Taxonomy" id="51605"/>
    <lineage>
        <taxon>Eukaryota</taxon>
        <taxon>Viridiplantae</taxon>
        <taxon>Streptophyta</taxon>
        <taxon>Embryophyta</taxon>
        <taxon>Tracheophyta</taxon>
        <taxon>Spermatophyta</taxon>
        <taxon>Magnoliopsida</taxon>
        <taxon>Liliopsida</taxon>
        <taxon>Araceae</taxon>
        <taxon>Lemnoideae</taxon>
        <taxon>Spirodela</taxon>
    </lineage>
</organism>
<keyword evidence="5" id="KW-0779">Telomere</keyword>
<dbReference type="EMBL" id="LR746265">
    <property type="protein sequence ID" value="CAA7392304.1"/>
    <property type="molecule type" value="Genomic_DNA"/>
</dbReference>
<evidence type="ECO:0000256" key="9">
    <source>
        <dbReference type="SAM" id="MobiDB-lite"/>
    </source>
</evidence>